<protein>
    <submittedName>
        <fullName evidence="1">Uncharacterized protein</fullName>
    </submittedName>
</protein>
<dbReference type="AlphaFoldDB" id="A0A1X7VU61"/>
<name>A0A1X7VU61_AMPQE</name>
<reference evidence="1" key="1">
    <citation type="submission" date="2017-05" db="UniProtKB">
        <authorList>
            <consortium name="EnsemblMetazoa"/>
        </authorList>
    </citation>
    <scope>IDENTIFICATION</scope>
</reference>
<sequence>YSAAGLECRIYVSLSHGINNTSCWTGGVQTPCATIDLAIQGTATLQYNCSSGILINLSPGTYTLDTTSLLDQQQLRNNVSIIGMRDGSRYEEVSITCLHVSSSSYNWSKYIVFECVSLYNCNNVPVTCTEPSFDITTHNEPVLGNEACPNFELHLVLDNYYDELLVYCSDNYDSCPCDFFSFGAIINDTCTDKTFAWTYDLE</sequence>
<proteinExistence type="predicted"/>
<organism evidence="1">
    <name type="scientific">Amphimedon queenslandica</name>
    <name type="common">Sponge</name>
    <dbReference type="NCBI Taxonomy" id="400682"/>
    <lineage>
        <taxon>Eukaryota</taxon>
        <taxon>Metazoa</taxon>
        <taxon>Porifera</taxon>
        <taxon>Demospongiae</taxon>
        <taxon>Heteroscleromorpha</taxon>
        <taxon>Haplosclerida</taxon>
        <taxon>Niphatidae</taxon>
        <taxon>Amphimedon</taxon>
    </lineage>
</organism>
<dbReference type="EnsemblMetazoa" id="Aqu2.1.43414_001">
    <property type="protein sequence ID" value="Aqu2.1.43414_001"/>
    <property type="gene ID" value="Aqu2.1.43414"/>
</dbReference>
<dbReference type="InParanoid" id="A0A1X7VU61"/>
<accession>A0A1X7VU61</accession>
<evidence type="ECO:0000313" key="1">
    <source>
        <dbReference type="EnsemblMetazoa" id="Aqu2.1.43414_001"/>
    </source>
</evidence>